<feature type="transmembrane region" description="Helical" evidence="18">
    <location>
        <begin position="65"/>
        <end position="84"/>
    </location>
</feature>
<evidence type="ECO:0000313" key="22">
    <source>
        <dbReference type="Proteomes" id="UP000694402"/>
    </source>
</evidence>
<feature type="transmembrane region" description="Helical" evidence="18">
    <location>
        <begin position="1020"/>
        <end position="1048"/>
    </location>
</feature>
<name>A0AAZ3R9J5_ONCTS</name>
<dbReference type="InterPro" id="IPR005292">
    <property type="entry name" value="MRP"/>
</dbReference>
<keyword evidence="5" id="KW-1003">Cell membrane</keyword>
<dbReference type="FunFam" id="3.40.50.300:FF:000163">
    <property type="entry name" value="Multidrug resistance-associated protein member 4"/>
    <property type="match status" value="1"/>
</dbReference>
<evidence type="ECO:0000256" key="17">
    <source>
        <dbReference type="ARBA" id="ARBA00048007"/>
    </source>
</evidence>
<evidence type="ECO:0000259" key="19">
    <source>
        <dbReference type="PROSITE" id="PS50893"/>
    </source>
</evidence>
<evidence type="ECO:0000256" key="16">
    <source>
        <dbReference type="ARBA" id="ARBA00047576"/>
    </source>
</evidence>
<dbReference type="PROSITE" id="PS50893">
    <property type="entry name" value="ABC_TRANSPORTER_2"/>
    <property type="match status" value="2"/>
</dbReference>
<feature type="domain" description="ABC transmembrane type-1" evidence="20">
    <location>
        <begin position="280"/>
        <end position="551"/>
    </location>
</feature>
<reference evidence="21" key="3">
    <citation type="submission" date="2025-09" db="UniProtKB">
        <authorList>
            <consortium name="Ensembl"/>
        </authorList>
    </citation>
    <scope>IDENTIFICATION</scope>
</reference>
<dbReference type="Proteomes" id="UP000694402">
    <property type="component" value="Unassembled WGS sequence"/>
</dbReference>
<dbReference type="CDD" id="cd18603">
    <property type="entry name" value="ABC_6TM_MRP1_2_3_6_D2_like"/>
    <property type="match status" value="1"/>
</dbReference>
<dbReference type="InterPro" id="IPR003593">
    <property type="entry name" value="AAA+_ATPase"/>
</dbReference>
<feature type="domain" description="ABC transporter" evidence="19">
    <location>
        <begin position="1214"/>
        <end position="1434"/>
    </location>
</feature>
<dbReference type="InterPro" id="IPR017871">
    <property type="entry name" value="ABC_transporter-like_CS"/>
</dbReference>
<evidence type="ECO:0000256" key="4">
    <source>
        <dbReference type="ARBA" id="ARBA00022448"/>
    </source>
</evidence>
<evidence type="ECO:0000313" key="21">
    <source>
        <dbReference type="Ensembl" id="ENSOTSP00005136774.1"/>
    </source>
</evidence>
<dbReference type="PANTHER" id="PTHR24223">
    <property type="entry name" value="ATP-BINDING CASSETTE SUB-FAMILY C"/>
    <property type="match status" value="1"/>
</dbReference>
<protein>
    <recommendedName>
        <fullName evidence="23">ATP-binding cassette, sub-family C (CFTR/MRP), member 6b, tandem duplicate 1</fullName>
    </recommendedName>
</protein>
<keyword evidence="12 18" id="KW-1133">Transmembrane helix</keyword>
<accession>A0AAZ3R9J5</accession>
<dbReference type="GeneTree" id="ENSGT00940000165591"/>
<sequence>QHTVLVWFPCMYLWSCGPLYLVYLWFTGQGGISLTSLCCAKTLMIWSAQSLLSILFWLISSAQCLHLFISLLILSLQLLAVCVIQWERMKGCRSSVLLFLFWTLAVVCSLVPLRANIQQIIEEGFFTDAMRFIAFFVYFSLQLTQLILSCFSDQRPSTDTHTYRKNPCPVEDASFLSKMLFWWFGGLVIRGYRTPLQAEDLWCLREEDSSDCIIADLEIDWARECTKLQQKECSLSGCRPTGPKLTEQTQLLKKLRQEQNSGFCLFRVLARSFGPFFLKGTLFLIFHDAFMFSIPQVLSLLLGFMCDQDSDLWKGFMFAFLLFLLSSLQSLFNHQYMYSCFTVGMRVKTAVMGLVYRKSLVISSAARQSCTVGEIVNLVSADTQKLMDMVVYFNAVWLAPIEIALCLYFLWQLLGPSALAGIATVILIFPLNGFIAKMRSKLQVIQMRYTDSRIKLMNEILSGIKILKFYAWEQAFLERVLGYREKELNALKRSQAVITFHKIAFSMFGVYVLVDDKNILDAQKVFVSMALIHILKTPLSQLPFAMSTTMQAVVSLRRLGKFLCQDELKPDDVDREPYSPDGDGVVIDSGTFGWSKEGPPCLMRINVRVKKGSLVAVVGHVGSGKSSLLSAMLGETEKRSGHVSVKGSVAYVPQQAWIQNATLKDNIVFGQERKESWYHRVVEACALLPDLEILPAGDGTEIGEKGLNLSGGQKQRVSLARAVYRKADVYLLDDPLSAVDAHVGQHIFERVFGAEGLLKDQTRVLVTHGLSFLPQADLILVLVEGEITEMGSYLELMARDGAFAEFIRLFAGNERKERSHRGEERDGTHSTGYNHLVIKQCFDWLKRSLADVNSKQTTYTEDQKQEVLGKLTEADKVKLEMYVEYFRTIGLALIIPIVFLYAFQQAASLAYNYWLSVWADDPIINGTQIDTDLKLGVFGALGFAQGVSIFGTTVAISLGGIIASRHLHLDLLNNVLRSPMAFFEVTPSGNLLNRFSKEVDAIDCMIPDGLKMMLGYLFKLLEVCIIVLVAMPFAGVVLLPLTLLYAFIQSFYVATSCQLRRLEAVSRSPIYTHFNETVQGASVVRAFSEQERFILQANGRIDHNQTAYFPRFVATRWLAVNLEFLGNLLVLAAATLAVMGRDTLSPGIVGLAVSHSLQVTGILSWIVRSWTDVENNIVSVERVKEYADTPKEAPWTIEGSMLPLAWPTHGTIELEEYGLQYRKGLDWALKGISLSIQEKEKVGIVGRTGAGKSSLALGIFRILEAAKGEIYIDGINIAQIGLHELRSRITIIPQDPVLFSGSLRMNLDPFDGYSDEEVWRALELSHLKSFVSGLPDKLNHECSEGGENLRYTRLSLSLSSPPINIILVLDEATAAVDLGQPDPVHHQNPAGDCTVLTILRKTNYLVMDRGLITEMDSPSNLISERGQFYLMCREAGLV</sequence>
<evidence type="ECO:0000256" key="8">
    <source>
        <dbReference type="ARBA" id="ARBA00022737"/>
    </source>
</evidence>
<evidence type="ECO:0000256" key="14">
    <source>
        <dbReference type="ARBA" id="ARBA00034018"/>
    </source>
</evidence>
<evidence type="ECO:0000256" key="7">
    <source>
        <dbReference type="ARBA" id="ARBA00022692"/>
    </source>
</evidence>
<evidence type="ECO:0000256" key="15">
    <source>
        <dbReference type="ARBA" id="ARBA00047523"/>
    </source>
</evidence>
<comment type="subcellular location">
    <subcellularLocation>
        <location evidence="2">Cell membrane</location>
        <topology evidence="2">Multi-pass membrane protein</topology>
    </subcellularLocation>
    <subcellularLocation>
        <location evidence="1">Vacuole membrane</location>
        <topology evidence="1">Multi-pass membrane protein</topology>
    </subcellularLocation>
</comment>
<keyword evidence="11" id="KW-1278">Translocase</keyword>
<comment type="catalytic activity">
    <reaction evidence="14">
        <text>ATP + H2O + xenobioticSide 1 = ADP + phosphate + xenobioticSide 2.</text>
        <dbReference type="EC" id="7.6.2.2"/>
    </reaction>
</comment>
<reference evidence="22" key="1">
    <citation type="journal article" date="2018" name="PLoS ONE">
        <title>Chinook salmon (Oncorhynchus tshawytscha) genome and transcriptome.</title>
        <authorList>
            <person name="Christensen K.A."/>
            <person name="Leong J.S."/>
            <person name="Sakhrani D."/>
            <person name="Biagi C.A."/>
            <person name="Minkley D.R."/>
            <person name="Withler R.E."/>
            <person name="Rondeau E.B."/>
            <person name="Koop B.F."/>
            <person name="Devlin R.H."/>
        </authorList>
    </citation>
    <scope>NUCLEOTIDE SEQUENCE [LARGE SCALE GENOMIC DNA]</scope>
</reference>
<dbReference type="GO" id="GO:0015431">
    <property type="term" value="F:ABC-type glutathione S-conjugate transporter activity"/>
    <property type="evidence" value="ECO:0007669"/>
    <property type="project" value="UniProtKB-EC"/>
</dbReference>
<dbReference type="FunFam" id="1.20.1560.10:FF:000001">
    <property type="entry name" value="ATP-binding cassette subfamily C member 1"/>
    <property type="match status" value="1"/>
</dbReference>
<evidence type="ECO:0000256" key="2">
    <source>
        <dbReference type="ARBA" id="ARBA00004651"/>
    </source>
</evidence>
<dbReference type="GO" id="GO:0005524">
    <property type="term" value="F:ATP binding"/>
    <property type="evidence" value="ECO:0007669"/>
    <property type="project" value="UniProtKB-KW"/>
</dbReference>
<dbReference type="CDD" id="cd18595">
    <property type="entry name" value="ABC_6TM_MRP1_2_3_6_D1_like"/>
    <property type="match status" value="1"/>
</dbReference>
<evidence type="ECO:0000256" key="18">
    <source>
        <dbReference type="SAM" id="Phobius"/>
    </source>
</evidence>
<feature type="transmembrane region" description="Helical" evidence="18">
    <location>
        <begin position="390"/>
        <end position="411"/>
    </location>
</feature>
<feature type="domain" description="ABC transporter" evidence="19">
    <location>
        <begin position="568"/>
        <end position="809"/>
    </location>
</feature>
<feature type="domain" description="ABC transmembrane type-1" evidence="20">
    <location>
        <begin position="897"/>
        <end position="1175"/>
    </location>
</feature>
<dbReference type="InterPro" id="IPR003439">
    <property type="entry name" value="ABC_transporter-like_ATP-bd"/>
</dbReference>
<dbReference type="InterPro" id="IPR027417">
    <property type="entry name" value="P-loop_NTPase"/>
</dbReference>
<dbReference type="CDD" id="cd03244">
    <property type="entry name" value="ABCC_MRP_domain2"/>
    <property type="match status" value="1"/>
</dbReference>
<evidence type="ECO:0008006" key="23">
    <source>
        <dbReference type="Google" id="ProtNLM"/>
    </source>
</evidence>
<dbReference type="PANTHER" id="PTHR24223:SF339">
    <property type="entry name" value="ATP-BINDING CASSETTE SUB-FAMILY C MEMBER 6"/>
    <property type="match status" value="1"/>
</dbReference>
<dbReference type="SUPFAM" id="SSF90123">
    <property type="entry name" value="ABC transporter transmembrane region"/>
    <property type="match status" value="2"/>
</dbReference>
<evidence type="ECO:0000256" key="10">
    <source>
        <dbReference type="ARBA" id="ARBA00022840"/>
    </source>
</evidence>
<comment type="catalytic activity">
    <reaction evidence="17">
        <text>an S-substituted glutathione(in) + ATP + H2O = an S-substituted glutathione(out) + ADP + phosphate + H(+)</text>
        <dbReference type="Rhea" id="RHEA:19121"/>
        <dbReference type="ChEBI" id="CHEBI:15377"/>
        <dbReference type="ChEBI" id="CHEBI:15378"/>
        <dbReference type="ChEBI" id="CHEBI:30616"/>
        <dbReference type="ChEBI" id="CHEBI:43474"/>
        <dbReference type="ChEBI" id="CHEBI:90779"/>
        <dbReference type="ChEBI" id="CHEBI:456216"/>
        <dbReference type="EC" id="7.6.2.3"/>
    </reaction>
    <physiologicalReaction direction="left-to-right" evidence="17">
        <dbReference type="Rhea" id="RHEA:19122"/>
    </physiologicalReaction>
</comment>
<feature type="transmembrane region" description="Helical" evidence="18">
    <location>
        <begin position="315"/>
        <end position="332"/>
    </location>
</feature>
<feature type="transmembrane region" description="Helical" evidence="18">
    <location>
        <begin position="96"/>
        <end position="117"/>
    </location>
</feature>
<comment type="catalytic activity">
    <reaction evidence="15">
        <text>leukotriene C4(in) + ATP + H2O = leukotriene C4(out) + ADP + phosphate + H(+)</text>
        <dbReference type="Rhea" id="RHEA:38963"/>
        <dbReference type="ChEBI" id="CHEBI:15377"/>
        <dbReference type="ChEBI" id="CHEBI:15378"/>
        <dbReference type="ChEBI" id="CHEBI:30616"/>
        <dbReference type="ChEBI" id="CHEBI:43474"/>
        <dbReference type="ChEBI" id="CHEBI:57973"/>
        <dbReference type="ChEBI" id="CHEBI:456216"/>
    </reaction>
    <physiologicalReaction direction="left-to-right" evidence="15">
        <dbReference type="Rhea" id="RHEA:38964"/>
    </physiologicalReaction>
</comment>
<dbReference type="Ensembl" id="ENSOTST00005160494.1">
    <property type="protein sequence ID" value="ENSOTSP00005136774.1"/>
    <property type="gene ID" value="ENSOTSG00005056283.1"/>
</dbReference>
<evidence type="ECO:0000256" key="9">
    <source>
        <dbReference type="ARBA" id="ARBA00022741"/>
    </source>
</evidence>
<dbReference type="GO" id="GO:0000323">
    <property type="term" value="C:lytic vacuole"/>
    <property type="evidence" value="ECO:0007669"/>
    <property type="project" value="UniProtKB-ARBA"/>
</dbReference>
<evidence type="ECO:0000256" key="11">
    <source>
        <dbReference type="ARBA" id="ARBA00022967"/>
    </source>
</evidence>
<comment type="similarity">
    <text evidence="3">Belongs to the ABC transporter superfamily. ABCC family. Conjugate transporter (TC 3.A.1.208) subfamily.</text>
</comment>
<dbReference type="FunFam" id="1.20.1560.10:FF:000020">
    <property type="entry name" value="ABC metal ion transporter"/>
    <property type="match status" value="1"/>
</dbReference>
<dbReference type="GO" id="GO:0016323">
    <property type="term" value="C:basolateral plasma membrane"/>
    <property type="evidence" value="ECO:0007669"/>
    <property type="project" value="UniProtKB-ARBA"/>
</dbReference>
<comment type="catalytic activity">
    <reaction evidence="16">
        <text>17beta-estradiol 17-O-(beta-D-glucuronate)(in) + ATP + H2O = 17beta-estradiol 17-O-(beta-D-glucuronate)(out) + ADP + phosphate + H(+)</text>
        <dbReference type="Rhea" id="RHEA:60128"/>
        <dbReference type="ChEBI" id="CHEBI:15377"/>
        <dbReference type="ChEBI" id="CHEBI:15378"/>
        <dbReference type="ChEBI" id="CHEBI:30616"/>
        <dbReference type="ChEBI" id="CHEBI:43474"/>
        <dbReference type="ChEBI" id="CHEBI:82961"/>
        <dbReference type="ChEBI" id="CHEBI:456216"/>
    </reaction>
    <physiologicalReaction direction="left-to-right" evidence="16">
        <dbReference type="Rhea" id="RHEA:60129"/>
    </physiologicalReaction>
</comment>
<dbReference type="InterPro" id="IPR036640">
    <property type="entry name" value="ABC1_TM_sf"/>
</dbReference>
<dbReference type="InterPro" id="IPR050173">
    <property type="entry name" value="ABC_transporter_C-like"/>
</dbReference>
<evidence type="ECO:0000256" key="3">
    <source>
        <dbReference type="ARBA" id="ARBA00009726"/>
    </source>
</evidence>
<feature type="transmembrane region" description="Helical" evidence="18">
    <location>
        <begin position="885"/>
        <end position="903"/>
    </location>
</feature>
<feature type="transmembrane region" description="Helical" evidence="18">
    <location>
        <begin position="6"/>
        <end position="26"/>
    </location>
</feature>
<keyword evidence="7 18" id="KW-0812">Transmembrane</keyword>
<keyword evidence="8" id="KW-0677">Repeat</keyword>
<dbReference type="InterPro" id="IPR011527">
    <property type="entry name" value="ABC1_TM_dom"/>
</dbReference>
<dbReference type="GO" id="GO:0016887">
    <property type="term" value="F:ATP hydrolysis activity"/>
    <property type="evidence" value="ECO:0007669"/>
    <property type="project" value="InterPro"/>
</dbReference>
<keyword evidence="22" id="KW-1185">Reference proteome</keyword>
<dbReference type="SMART" id="SM00382">
    <property type="entry name" value="AAA"/>
    <property type="match status" value="2"/>
</dbReference>
<dbReference type="PROSITE" id="PS00211">
    <property type="entry name" value="ABC_TRANSPORTER_1"/>
    <property type="match status" value="1"/>
</dbReference>
<feature type="transmembrane region" description="Helical" evidence="18">
    <location>
        <begin position="276"/>
        <end position="295"/>
    </location>
</feature>
<dbReference type="CDD" id="cd03250">
    <property type="entry name" value="ABCC_MRP_domain1"/>
    <property type="match status" value="1"/>
</dbReference>
<dbReference type="NCBIfam" id="TIGR00957">
    <property type="entry name" value="MRP_assoc_pro"/>
    <property type="match status" value="1"/>
</dbReference>
<dbReference type="GO" id="GO:0005774">
    <property type="term" value="C:vacuolar membrane"/>
    <property type="evidence" value="ECO:0007669"/>
    <property type="project" value="UniProtKB-SubCell"/>
</dbReference>
<dbReference type="Gene3D" id="1.20.1560.10">
    <property type="entry name" value="ABC transporter type 1, transmembrane domain"/>
    <property type="match status" value="2"/>
</dbReference>
<dbReference type="Pfam" id="PF00664">
    <property type="entry name" value="ABC_membrane"/>
    <property type="match status" value="2"/>
</dbReference>
<evidence type="ECO:0000256" key="5">
    <source>
        <dbReference type="ARBA" id="ARBA00022475"/>
    </source>
</evidence>
<feature type="transmembrane region" description="Helical" evidence="18">
    <location>
        <begin position="943"/>
        <end position="963"/>
    </location>
</feature>
<dbReference type="PROSITE" id="PS50929">
    <property type="entry name" value="ABC_TM1F"/>
    <property type="match status" value="2"/>
</dbReference>
<evidence type="ECO:0000256" key="1">
    <source>
        <dbReference type="ARBA" id="ARBA00004128"/>
    </source>
</evidence>
<dbReference type="SUPFAM" id="SSF52540">
    <property type="entry name" value="P-loop containing nucleoside triphosphate hydrolases"/>
    <property type="match status" value="2"/>
</dbReference>
<keyword evidence="13 18" id="KW-0472">Membrane</keyword>
<dbReference type="Pfam" id="PF00005">
    <property type="entry name" value="ABC_tran"/>
    <property type="match status" value="2"/>
</dbReference>
<evidence type="ECO:0000256" key="12">
    <source>
        <dbReference type="ARBA" id="ARBA00022989"/>
    </source>
</evidence>
<keyword evidence="4" id="KW-0813">Transport</keyword>
<evidence type="ECO:0000256" key="13">
    <source>
        <dbReference type="ARBA" id="ARBA00023136"/>
    </source>
</evidence>
<proteinExistence type="inferred from homology"/>
<keyword evidence="6" id="KW-0926">Vacuole</keyword>
<keyword evidence="10" id="KW-0067">ATP-binding</keyword>
<dbReference type="GO" id="GO:0008559">
    <property type="term" value="F:ABC-type xenobiotic transporter activity"/>
    <property type="evidence" value="ECO:0007669"/>
    <property type="project" value="UniProtKB-EC"/>
</dbReference>
<evidence type="ECO:0000259" key="20">
    <source>
        <dbReference type="PROSITE" id="PS50929"/>
    </source>
</evidence>
<feature type="transmembrane region" description="Helical" evidence="18">
    <location>
        <begin position="129"/>
        <end position="148"/>
    </location>
</feature>
<keyword evidence="9" id="KW-0547">Nucleotide-binding</keyword>
<evidence type="ECO:0000256" key="6">
    <source>
        <dbReference type="ARBA" id="ARBA00022554"/>
    </source>
</evidence>
<dbReference type="Gene3D" id="3.40.50.300">
    <property type="entry name" value="P-loop containing nucleotide triphosphate hydrolases"/>
    <property type="match status" value="2"/>
</dbReference>
<feature type="transmembrane region" description="Helical" evidence="18">
    <location>
        <begin position="417"/>
        <end position="435"/>
    </location>
</feature>
<organism evidence="21 22">
    <name type="scientific">Oncorhynchus tshawytscha</name>
    <name type="common">Chinook salmon</name>
    <name type="synonym">Salmo tshawytscha</name>
    <dbReference type="NCBI Taxonomy" id="74940"/>
    <lineage>
        <taxon>Eukaryota</taxon>
        <taxon>Metazoa</taxon>
        <taxon>Chordata</taxon>
        <taxon>Craniata</taxon>
        <taxon>Vertebrata</taxon>
        <taxon>Euteleostomi</taxon>
        <taxon>Actinopterygii</taxon>
        <taxon>Neopterygii</taxon>
        <taxon>Teleostei</taxon>
        <taxon>Protacanthopterygii</taxon>
        <taxon>Salmoniformes</taxon>
        <taxon>Salmonidae</taxon>
        <taxon>Salmoninae</taxon>
        <taxon>Oncorhynchus</taxon>
    </lineage>
</organism>
<dbReference type="FunFam" id="3.40.50.300:FF:000293">
    <property type="entry name" value="ATP binding cassette subfamily C member 1"/>
    <property type="match status" value="1"/>
</dbReference>
<reference evidence="21" key="2">
    <citation type="submission" date="2025-08" db="UniProtKB">
        <authorList>
            <consortium name="Ensembl"/>
        </authorList>
    </citation>
    <scope>IDENTIFICATION</scope>
</reference>